<dbReference type="Proteomes" id="UP000178129">
    <property type="component" value="Unassembled WGS sequence"/>
</dbReference>
<name>A0A1E1KXA4_9HELO</name>
<evidence type="ECO:0000313" key="2">
    <source>
        <dbReference type="Proteomes" id="UP000178129"/>
    </source>
</evidence>
<proteinExistence type="predicted"/>
<dbReference type="EMBL" id="FJUW01000026">
    <property type="protein sequence ID" value="CZT02850.1"/>
    <property type="molecule type" value="Genomic_DNA"/>
</dbReference>
<evidence type="ECO:0000313" key="1">
    <source>
        <dbReference type="EMBL" id="CZT02850.1"/>
    </source>
</evidence>
<reference evidence="2" key="1">
    <citation type="submission" date="2016-03" db="EMBL/GenBank/DDBJ databases">
        <authorList>
            <person name="Ploux O."/>
        </authorList>
    </citation>
    <scope>NUCLEOTIDE SEQUENCE [LARGE SCALE GENOMIC DNA]</scope>
    <source>
        <strain evidence="2">UK7</strain>
    </source>
</reference>
<gene>
    <name evidence="1" type="ORF">RCO7_05966</name>
</gene>
<sequence>MLGAEQFHERHMRTNMFDRNLTTVSMNKFVPSESAIASDNAWKS</sequence>
<comment type="caution">
    <text evidence="1">The sequence shown here is derived from an EMBL/GenBank/DDBJ whole genome shotgun (WGS) entry which is preliminary data.</text>
</comment>
<keyword evidence="2" id="KW-1185">Reference proteome</keyword>
<accession>A0A1E1KXA4</accession>
<protein>
    <submittedName>
        <fullName evidence="1">Uncharacterized protein</fullName>
    </submittedName>
</protein>
<dbReference type="AlphaFoldDB" id="A0A1E1KXA4"/>
<dbReference type="InParanoid" id="A0A1E1KXA4"/>
<organism evidence="1 2">
    <name type="scientific">Rhynchosporium graminicola</name>
    <dbReference type="NCBI Taxonomy" id="2792576"/>
    <lineage>
        <taxon>Eukaryota</taxon>
        <taxon>Fungi</taxon>
        <taxon>Dikarya</taxon>
        <taxon>Ascomycota</taxon>
        <taxon>Pezizomycotina</taxon>
        <taxon>Leotiomycetes</taxon>
        <taxon>Helotiales</taxon>
        <taxon>Ploettnerulaceae</taxon>
        <taxon>Rhynchosporium</taxon>
    </lineage>
</organism>